<evidence type="ECO:0000313" key="3">
    <source>
        <dbReference type="Proteomes" id="UP000587760"/>
    </source>
</evidence>
<dbReference type="GO" id="GO:0003824">
    <property type="term" value="F:catalytic activity"/>
    <property type="evidence" value="ECO:0007669"/>
    <property type="project" value="InterPro"/>
</dbReference>
<gene>
    <name evidence="2" type="ORF">HNR50_004238</name>
</gene>
<dbReference type="InterPro" id="IPR050266">
    <property type="entry name" value="AB_hydrolase_sf"/>
</dbReference>
<evidence type="ECO:0000259" key="1">
    <source>
        <dbReference type="Pfam" id="PF00561"/>
    </source>
</evidence>
<dbReference type="PRINTS" id="PR00111">
    <property type="entry name" value="ABHYDROLASE"/>
</dbReference>
<dbReference type="PANTHER" id="PTHR43798">
    <property type="entry name" value="MONOACYLGLYCEROL LIPASE"/>
    <property type="match status" value="1"/>
</dbReference>
<dbReference type="EMBL" id="JACHGJ010000013">
    <property type="protein sequence ID" value="MBB6482538.1"/>
    <property type="molecule type" value="Genomic_DNA"/>
</dbReference>
<reference evidence="2 3" key="1">
    <citation type="submission" date="2020-08" db="EMBL/GenBank/DDBJ databases">
        <title>Genomic Encyclopedia of Type Strains, Phase IV (KMG-IV): sequencing the most valuable type-strain genomes for metagenomic binning, comparative biology and taxonomic classification.</title>
        <authorList>
            <person name="Goeker M."/>
        </authorList>
    </citation>
    <scope>NUCLEOTIDE SEQUENCE [LARGE SCALE GENOMIC DNA]</scope>
    <source>
        <strain evidence="2 3">DSM 2461</strain>
    </source>
</reference>
<dbReference type="PRINTS" id="PR00412">
    <property type="entry name" value="EPOXHYDRLASE"/>
</dbReference>
<dbReference type="SUPFAM" id="SSF53474">
    <property type="entry name" value="alpha/beta-Hydrolases"/>
    <property type="match status" value="1"/>
</dbReference>
<organism evidence="2 3">
    <name type="scientific">Spirochaeta isovalerica</name>
    <dbReference type="NCBI Taxonomy" id="150"/>
    <lineage>
        <taxon>Bacteria</taxon>
        <taxon>Pseudomonadati</taxon>
        <taxon>Spirochaetota</taxon>
        <taxon>Spirochaetia</taxon>
        <taxon>Spirochaetales</taxon>
        <taxon>Spirochaetaceae</taxon>
        <taxon>Spirochaeta</taxon>
    </lineage>
</organism>
<dbReference type="InterPro" id="IPR000639">
    <property type="entry name" value="Epox_hydrolase-like"/>
</dbReference>
<name>A0A841RJ46_9SPIO</name>
<sequence length="272" mass="30095">MDEMNLPEEIVKRKMAFQPPADGKTAMVRGCEVFYREKGTGPVLLYIHGNLGYHGWFNDLMDIPGYRTIAPDMPNFGFSGRIESSEVEDYAAYLLDFLEVLGVGSAVVTGHSLGGCVAQSMAVKKPDSVKKMILIDSGSYKGLHTPEESYPIFEQYKVNYQFLKAALSAIMPQLEEGKRKEELVDGALLMSHHCYVGHARSLSRFDLTGKTGLQGIPVLVIRGEDDILITSEMAEETAEAWKGALHILPSSGHSPLVEVPETFKTLMMEFLD</sequence>
<feature type="domain" description="AB hydrolase-1" evidence="1">
    <location>
        <begin position="42"/>
        <end position="147"/>
    </location>
</feature>
<dbReference type="Pfam" id="PF00561">
    <property type="entry name" value="Abhydrolase_1"/>
    <property type="match status" value="1"/>
</dbReference>
<dbReference type="InterPro" id="IPR029058">
    <property type="entry name" value="AB_hydrolase_fold"/>
</dbReference>
<evidence type="ECO:0000313" key="2">
    <source>
        <dbReference type="EMBL" id="MBB6482538.1"/>
    </source>
</evidence>
<protein>
    <submittedName>
        <fullName evidence="2">Pimeloyl-ACP methyl ester carboxylesterase</fullName>
    </submittedName>
</protein>
<accession>A0A841RJ46</accession>
<proteinExistence type="predicted"/>
<dbReference type="AlphaFoldDB" id="A0A841RJ46"/>
<keyword evidence="3" id="KW-1185">Reference proteome</keyword>
<dbReference type="Proteomes" id="UP000587760">
    <property type="component" value="Unassembled WGS sequence"/>
</dbReference>
<dbReference type="Gene3D" id="3.40.50.1820">
    <property type="entry name" value="alpha/beta hydrolase"/>
    <property type="match status" value="1"/>
</dbReference>
<comment type="caution">
    <text evidence="2">The sequence shown here is derived from an EMBL/GenBank/DDBJ whole genome shotgun (WGS) entry which is preliminary data.</text>
</comment>
<dbReference type="InterPro" id="IPR000073">
    <property type="entry name" value="AB_hydrolase_1"/>
</dbReference>